<keyword evidence="6 9" id="KW-0029">Amino-acid transport</keyword>
<sequence>MIFQPLLNWSQRTSIVTQIIIGLVLGIALALIWPEAALKVEFLGTLFISALKAVAPILVFVLVIAAISNKRPGESNHLKPVLWLYVIGTLSAAIVAVVASSFFPTTLVLTDAATGMAAPGGIGEVLMQLLKNAVANPIDALLHANYIGILVWAVAIGIALRRGAETTRQAVADLSNGITLIIQAVIRLAPVGIFGLVAATVATTGTEALAGYVQLLAVLLGAMLFVALVVNPFIVWYKIRRNPYPLVWLCLRESGVTAFFTRSSAANIPVNMGIAKRLNLDENTYSVAIPLGATINMAGAAITISVLTLAAAHTLGIVVDTPTAILLCVVSAVCACGASGVAGGSLLLIPLACSLFGISNDVAMQVVAIGFIIGVLQDSAETALNSSTDVLFTAAVCIAEAERNSTT</sequence>
<dbReference type="InterPro" id="IPR001991">
    <property type="entry name" value="Na-dicarboxylate_symporter"/>
</dbReference>
<keyword evidence="2 9" id="KW-0813">Transport</keyword>
<feature type="transmembrane region" description="Helical" evidence="9">
    <location>
        <begin position="45"/>
        <end position="69"/>
    </location>
</feature>
<dbReference type="SUPFAM" id="SSF118215">
    <property type="entry name" value="Proton glutamate symport protein"/>
    <property type="match status" value="1"/>
</dbReference>
<evidence type="ECO:0000256" key="4">
    <source>
        <dbReference type="ARBA" id="ARBA00022692"/>
    </source>
</evidence>
<evidence type="ECO:0000256" key="6">
    <source>
        <dbReference type="ARBA" id="ARBA00022970"/>
    </source>
</evidence>
<comment type="subcellular location">
    <subcellularLocation>
        <location evidence="9">Cell membrane</location>
        <topology evidence="9">Multi-pass membrane protein</topology>
    </subcellularLocation>
    <subcellularLocation>
        <location evidence="1">Membrane</location>
        <topology evidence="1">Multi-pass membrane protein</topology>
    </subcellularLocation>
</comment>
<proteinExistence type="inferred from homology"/>
<feature type="transmembrane region" description="Helical" evidence="9">
    <location>
        <begin position="81"/>
        <end position="103"/>
    </location>
</feature>
<dbReference type="InterPro" id="IPR036458">
    <property type="entry name" value="Na:dicarbo_symporter_sf"/>
</dbReference>
<keyword evidence="8 9" id="KW-0472">Membrane</keyword>
<keyword evidence="5 9" id="KW-0769">Symport</keyword>
<evidence type="ECO:0000256" key="2">
    <source>
        <dbReference type="ARBA" id="ARBA00022448"/>
    </source>
</evidence>
<evidence type="ECO:0000256" key="5">
    <source>
        <dbReference type="ARBA" id="ARBA00022847"/>
    </source>
</evidence>
<organism evidence="10 11">
    <name type="scientific">Comamonas jiangduensis</name>
    <dbReference type="NCBI Taxonomy" id="1194168"/>
    <lineage>
        <taxon>Bacteria</taxon>
        <taxon>Pseudomonadati</taxon>
        <taxon>Pseudomonadota</taxon>
        <taxon>Betaproteobacteria</taxon>
        <taxon>Burkholderiales</taxon>
        <taxon>Comamonadaceae</taxon>
        <taxon>Comamonas</taxon>
    </lineage>
</organism>
<feature type="transmembrane region" description="Helical" evidence="9">
    <location>
        <begin position="324"/>
        <end position="349"/>
    </location>
</feature>
<dbReference type="Gene3D" id="1.10.3860.10">
    <property type="entry name" value="Sodium:dicarboxylate symporter"/>
    <property type="match status" value="1"/>
</dbReference>
<dbReference type="PRINTS" id="PR00173">
    <property type="entry name" value="EDTRNSPORT"/>
</dbReference>
<dbReference type="EMBL" id="JBGJLR010000004">
    <property type="protein sequence ID" value="MEZ2738974.1"/>
    <property type="molecule type" value="Genomic_DNA"/>
</dbReference>
<evidence type="ECO:0000313" key="10">
    <source>
        <dbReference type="EMBL" id="MEZ2738974.1"/>
    </source>
</evidence>
<evidence type="ECO:0000256" key="9">
    <source>
        <dbReference type="HAMAP-Rule" id="MF_01582"/>
    </source>
</evidence>
<evidence type="ECO:0000313" key="11">
    <source>
        <dbReference type="Proteomes" id="UP001567350"/>
    </source>
</evidence>
<comment type="catalytic activity">
    <reaction evidence="9">
        <text>L-threonine(in) + Na(+)(in) = L-threonine(out) + Na(+)(out)</text>
        <dbReference type="Rhea" id="RHEA:69999"/>
        <dbReference type="ChEBI" id="CHEBI:29101"/>
        <dbReference type="ChEBI" id="CHEBI:57926"/>
    </reaction>
</comment>
<dbReference type="InterPro" id="IPR023025">
    <property type="entry name" value="Ser_Thr_transp_SstT"/>
</dbReference>
<reference evidence="10 11" key="1">
    <citation type="submission" date="2024-08" db="EMBL/GenBank/DDBJ databases">
        <authorList>
            <person name="Feng Z."/>
            <person name="Ronholm J."/>
        </authorList>
    </citation>
    <scope>NUCLEOTIDE SEQUENCE [LARGE SCALE GENOMIC DNA]</scope>
    <source>
        <strain evidence="10 11">4-AB0-8</strain>
    </source>
</reference>
<comment type="similarity">
    <text evidence="9">Belongs to the dicarboxylate/amino acid:cation symporter (DAACS) (TC 2.A.23) family.</text>
</comment>
<evidence type="ECO:0000256" key="1">
    <source>
        <dbReference type="ARBA" id="ARBA00004141"/>
    </source>
</evidence>
<dbReference type="RefSeq" id="WP_370891240.1">
    <property type="nucleotide sequence ID" value="NZ_JBGJLR010000004.1"/>
</dbReference>
<evidence type="ECO:0000256" key="7">
    <source>
        <dbReference type="ARBA" id="ARBA00022989"/>
    </source>
</evidence>
<feature type="transmembrane region" description="Helical" evidence="9">
    <location>
        <begin position="180"/>
        <end position="203"/>
    </location>
</feature>
<dbReference type="Proteomes" id="UP001567350">
    <property type="component" value="Unassembled WGS sequence"/>
</dbReference>
<gene>
    <name evidence="9 10" type="primary">sstT</name>
    <name evidence="10" type="ORF">ACBP88_05765</name>
</gene>
<comment type="function">
    <text evidence="9">Involved in the import of serine and threonine into the cell, with the concomitant import of sodium (symport system).</text>
</comment>
<evidence type="ECO:0000256" key="3">
    <source>
        <dbReference type="ARBA" id="ARBA00022475"/>
    </source>
</evidence>
<dbReference type="PANTHER" id="PTHR42865">
    <property type="entry name" value="PROTON/GLUTAMATE-ASPARTATE SYMPORTER"/>
    <property type="match status" value="1"/>
</dbReference>
<feature type="transmembrane region" description="Helical" evidence="9">
    <location>
        <begin position="140"/>
        <end position="160"/>
    </location>
</feature>
<comment type="caution">
    <text evidence="10">The sequence shown here is derived from an EMBL/GenBank/DDBJ whole genome shotgun (WGS) entry which is preliminary data.</text>
</comment>
<dbReference type="HAMAP" id="MF_01582">
    <property type="entry name" value="Ser_Thr_transp_SstT"/>
    <property type="match status" value="1"/>
</dbReference>
<comment type="catalytic activity">
    <reaction evidence="9">
        <text>L-serine(in) + Na(+)(in) = L-serine(out) + Na(+)(out)</text>
        <dbReference type="Rhea" id="RHEA:29575"/>
        <dbReference type="ChEBI" id="CHEBI:29101"/>
        <dbReference type="ChEBI" id="CHEBI:33384"/>
    </reaction>
</comment>
<evidence type="ECO:0000256" key="8">
    <source>
        <dbReference type="ARBA" id="ARBA00023136"/>
    </source>
</evidence>
<feature type="transmembrane region" description="Helical" evidence="9">
    <location>
        <begin position="209"/>
        <end position="234"/>
    </location>
</feature>
<feature type="transmembrane region" description="Helical" evidence="9">
    <location>
        <begin position="285"/>
        <end position="312"/>
    </location>
</feature>
<dbReference type="Pfam" id="PF00375">
    <property type="entry name" value="SDF"/>
    <property type="match status" value="1"/>
</dbReference>
<dbReference type="PANTHER" id="PTHR42865:SF8">
    <property type="entry name" value="SERINE_THREONINE TRANSPORTER SSTT"/>
    <property type="match status" value="1"/>
</dbReference>
<feature type="transmembrane region" description="Helical" evidence="9">
    <location>
        <begin position="12"/>
        <end position="33"/>
    </location>
</feature>
<keyword evidence="3 9" id="KW-1003">Cell membrane</keyword>
<keyword evidence="4 9" id="KW-0812">Transmembrane</keyword>
<protein>
    <recommendedName>
        <fullName evidence="9">Serine/threonine transporter SstT</fullName>
    </recommendedName>
    <alternativeName>
        <fullName evidence="9">Na(+)/serine-threonine symporter</fullName>
    </alternativeName>
</protein>
<keyword evidence="7 9" id="KW-1133">Transmembrane helix</keyword>
<accession>A0ABV4IDH8</accession>
<keyword evidence="11" id="KW-1185">Reference proteome</keyword>
<dbReference type="NCBIfam" id="NF010151">
    <property type="entry name" value="PRK13628.1"/>
    <property type="match status" value="1"/>
</dbReference>
<name>A0ABV4IDH8_9BURK</name>